<keyword evidence="5" id="KW-0811">Translocation</keyword>
<feature type="compositionally biased region" description="Acidic residues" evidence="6">
    <location>
        <begin position="454"/>
        <end position="465"/>
    </location>
</feature>
<evidence type="ECO:0000313" key="8">
    <source>
        <dbReference type="Proteomes" id="UP001180616"/>
    </source>
</evidence>
<name>A0ABY9R1Y2_9BACT</name>
<feature type="compositionally biased region" description="Basic and acidic residues" evidence="6">
    <location>
        <begin position="195"/>
        <end position="208"/>
    </location>
</feature>
<accession>A0ABY9R1Y2</accession>
<feature type="region of interest" description="Disordered" evidence="6">
    <location>
        <begin position="450"/>
        <end position="480"/>
    </location>
</feature>
<dbReference type="RefSeq" id="WP_309541450.1">
    <property type="nucleotide sequence ID" value="NZ_CP133659.1"/>
</dbReference>
<gene>
    <name evidence="5 7" type="primary">tatC</name>
    <name evidence="7" type="ORF">KPS_003579</name>
</gene>
<comment type="subcellular location">
    <subcellularLocation>
        <location evidence="5">Cell membrane</location>
        <topology evidence="5">Multi-pass membrane protein</topology>
    </subcellularLocation>
    <subcellularLocation>
        <location evidence="1">Membrane</location>
        <topology evidence="1">Multi-pass membrane protein</topology>
    </subcellularLocation>
</comment>
<feature type="transmembrane region" description="Helical" evidence="5">
    <location>
        <begin position="317"/>
        <end position="344"/>
    </location>
</feature>
<comment type="similarity">
    <text evidence="5">Belongs to the TatC family.</text>
</comment>
<evidence type="ECO:0000256" key="2">
    <source>
        <dbReference type="ARBA" id="ARBA00022692"/>
    </source>
</evidence>
<evidence type="ECO:0000256" key="3">
    <source>
        <dbReference type="ARBA" id="ARBA00022989"/>
    </source>
</evidence>
<dbReference type="PANTHER" id="PTHR30371:SF0">
    <property type="entry name" value="SEC-INDEPENDENT PROTEIN TRANSLOCASE PROTEIN TATC, CHLOROPLASTIC-RELATED"/>
    <property type="match status" value="1"/>
</dbReference>
<dbReference type="InterPro" id="IPR002033">
    <property type="entry name" value="TatC"/>
</dbReference>
<organism evidence="7 8">
    <name type="scientific">Nitratidesulfovibrio liaohensis</name>
    <dbReference type="NCBI Taxonomy" id="2604158"/>
    <lineage>
        <taxon>Bacteria</taxon>
        <taxon>Pseudomonadati</taxon>
        <taxon>Thermodesulfobacteriota</taxon>
        <taxon>Desulfovibrionia</taxon>
        <taxon>Desulfovibrionales</taxon>
        <taxon>Desulfovibrionaceae</taxon>
        <taxon>Nitratidesulfovibrio</taxon>
    </lineage>
</organism>
<feature type="compositionally biased region" description="Low complexity" evidence="6">
    <location>
        <begin position="174"/>
        <end position="193"/>
    </location>
</feature>
<keyword evidence="4 5" id="KW-0472">Membrane</keyword>
<feature type="transmembrane region" description="Helical" evidence="5">
    <location>
        <begin position="278"/>
        <end position="305"/>
    </location>
</feature>
<proteinExistence type="inferred from homology"/>
<comment type="function">
    <text evidence="5">Part of the twin-arginine translocation (Tat) system that transports large folded proteins containing a characteristic twin-arginine motif in their signal peptide across membranes.</text>
</comment>
<keyword evidence="5" id="KW-1003">Cell membrane</keyword>
<dbReference type="Pfam" id="PF00902">
    <property type="entry name" value="TatC"/>
    <property type="match status" value="1"/>
</dbReference>
<evidence type="ECO:0000313" key="7">
    <source>
        <dbReference type="EMBL" id="WMW65449.1"/>
    </source>
</evidence>
<feature type="transmembrane region" description="Helical" evidence="5">
    <location>
        <begin position="429"/>
        <end position="447"/>
    </location>
</feature>
<feature type="transmembrane region" description="Helical" evidence="5">
    <location>
        <begin position="364"/>
        <end position="393"/>
    </location>
</feature>
<keyword evidence="3 5" id="KW-1133">Transmembrane helix</keyword>
<reference evidence="7" key="1">
    <citation type="submission" date="2023-09" db="EMBL/GenBank/DDBJ databases">
        <authorList>
            <consortium name="CW5 consortium"/>
            <person name="Lu C.-W."/>
        </authorList>
    </citation>
    <scope>NUCLEOTIDE SEQUENCE</scope>
    <source>
        <strain evidence="7">KPS</strain>
    </source>
</reference>
<dbReference type="PANTHER" id="PTHR30371">
    <property type="entry name" value="SEC-INDEPENDENT PROTEIN TRANSLOCASE PROTEIN TATC"/>
    <property type="match status" value="1"/>
</dbReference>
<dbReference type="PRINTS" id="PR01840">
    <property type="entry name" value="TATCFAMILY"/>
</dbReference>
<evidence type="ECO:0000256" key="5">
    <source>
        <dbReference type="HAMAP-Rule" id="MF_00902"/>
    </source>
</evidence>
<feature type="transmembrane region" description="Helical" evidence="5">
    <location>
        <begin position="230"/>
        <end position="248"/>
    </location>
</feature>
<feature type="compositionally biased region" description="Low complexity" evidence="6">
    <location>
        <begin position="77"/>
        <end position="118"/>
    </location>
</feature>
<protein>
    <recommendedName>
        <fullName evidence="5">Sec-independent protein translocase protein TatC</fullName>
    </recommendedName>
</protein>
<dbReference type="Proteomes" id="UP001180616">
    <property type="component" value="Chromosome"/>
</dbReference>
<dbReference type="NCBIfam" id="TIGR00945">
    <property type="entry name" value="tatC"/>
    <property type="match status" value="1"/>
</dbReference>
<keyword evidence="2 5" id="KW-0812">Transmembrane</keyword>
<evidence type="ECO:0000256" key="4">
    <source>
        <dbReference type="ARBA" id="ARBA00023136"/>
    </source>
</evidence>
<dbReference type="HAMAP" id="MF_00902">
    <property type="entry name" value="TatC"/>
    <property type="match status" value="1"/>
</dbReference>
<keyword evidence="5" id="KW-0813">Transport</keyword>
<feature type="compositionally biased region" description="Basic and acidic residues" evidence="6">
    <location>
        <begin position="1"/>
        <end position="10"/>
    </location>
</feature>
<dbReference type="EMBL" id="CP133659">
    <property type="protein sequence ID" value="WMW65449.1"/>
    <property type="molecule type" value="Genomic_DNA"/>
</dbReference>
<comment type="subunit">
    <text evidence="5">Forms a complex with TatA.</text>
</comment>
<feature type="transmembrane region" description="Helical" evidence="5">
    <location>
        <begin position="405"/>
        <end position="423"/>
    </location>
</feature>
<keyword evidence="5" id="KW-0653">Protein transport</keyword>
<evidence type="ECO:0000256" key="1">
    <source>
        <dbReference type="ARBA" id="ARBA00004141"/>
    </source>
</evidence>
<feature type="compositionally biased region" description="Basic and acidic residues" evidence="6">
    <location>
        <begin position="36"/>
        <end position="49"/>
    </location>
</feature>
<feature type="compositionally biased region" description="Polar residues" evidence="6">
    <location>
        <begin position="147"/>
        <end position="158"/>
    </location>
</feature>
<sequence>MSRDDKDAAKAEPVSEGDREKRATTGESDTPAPNAHDPDAAERNARELDAIDACEQKPAWQTDPDAGLADASCGTIEGAAADAPAPSDAPASDAPASDAPATGDAPGAAPAEAASGESRSVESVIAAAVLPDYEPDGSDVPPAASQDAGQNTAQSADQNAGHDASDTPPPDSPSSPDDTAAAATETAVVSAPPRDLSEAVDRASKEEEAPAEGGRSMTLLGHLSELRVRLVRSLIALTVGFFACYGFAEELFNYLMLPLTRALPSGAKLIYTALPEAFFVYMQVALVAGAFLASPYLFYQIWAFIAPGLYDEEKRHIIPIACASALFFVAGAAFCYFQVFPYAFEFFVGFATDTIAPMPKLDEYLGFTLKMLLAFGLIFEMPLFAFFLSRLGLVTAQWMRKTRKYAILAIFIVAAILTPPDVFSQMMMAAPMLVLYEISIIVAAVFGKKKPGADSEDGEDSEEKDGEAAKPGPDTIVQGD</sequence>
<feature type="region of interest" description="Disordered" evidence="6">
    <location>
        <begin position="1"/>
        <end position="214"/>
    </location>
</feature>
<keyword evidence="8" id="KW-1185">Reference proteome</keyword>
<evidence type="ECO:0000256" key="6">
    <source>
        <dbReference type="SAM" id="MobiDB-lite"/>
    </source>
</evidence>